<keyword evidence="7" id="KW-1185">Reference proteome</keyword>
<reference evidence="6 7" key="1">
    <citation type="journal article" date="2013" name="Nature">
        <title>Insights into bilaterian evolution from three spiralian genomes.</title>
        <authorList>
            <person name="Simakov O."/>
            <person name="Marletaz F."/>
            <person name="Cho S.J."/>
            <person name="Edsinger-Gonzales E."/>
            <person name="Havlak P."/>
            <person name="Hellsten U."/>
            <person name="Kuo D.H."/>
            <person name="Larsson T."/>
            <person name="Lv J."/>
            <person name="Arendt D."/>
            <person name="Savage R."/>
            <person name="Osoegawa K."/>
            <person name="de Jong P."/>
            <person name="Grimwood J."/>
            <person name="Chapman J.A."/>
            <person name="Shapiro H."/>
            <person name="Aerts A."/>
            <person name="Otillar R.P."/>
            <person name="Terry A.Y."/>
            <person name="Boore J.L."/>
            <person name="Grigoriev I.V."/>
            <person name="Lindberg D.R."/>
            <person name="Seaver E.C."/>
            <person name="Weisblat D.A."/>
            <person name="Putnam N.H."/>
            <person name="Rokhsar D.S."/>
        </authorList>
    </citation>
    <scope>NUCLEOTIDE SEQUENCE [LARGE SCALE GENOMIC DNA]</scope>
</reference>
<feature type="domain" description="Fibronectin type III-like" evidence="5">
    <location>
        <begin position="654"/>
        <end position="722"/>
    </location>
</feature>
<dbReference type="GeneID" id="20239046"/>
<proteinExistence type="predicted"/>
<dbReference type="HOGENOM" id="CLU_004542_5_3_1"/>
<evidence type="ECO:0000259" key="5">
    <source>
        <dbReference type="SMART" id="SM01217"/>
    </source>
</evidence>
<evidence type="ECO:0000256" key="1">
    <source>
        <dbReference type="ARBA" id="ARBA00022729"/>
    </source>
</evidence>
<dbReference type="InterPro" id="IPR026891">
    <property type="entry name" value="Fn3-like"/>
</dbReference>
<dbReference type="STRING" id="225164.V4A7B2"/>
<dbReference type="InterPro" id="IPR017853">
    <property type="entry name" value="GH"/>
</dbReference>
<dbReference type="Pfam" id="PF14310">
    <property type="entry name" value="Fn3-like"/>
    <property type="match status" value="1"/>
</dbReference>
<evidence type="ECO:0000313" key="6">
    <source>
        <dbReference type="EMBL" id="ESO92632.1"/>
    </source>
</evidence>
<dbReference type="PANTHER" id="PTHR42721">
    <property type="entry name" value="SUGAR HYDROLASE-RELATED"/>
    <property type="match status" value="1"/>
</dbReference>
<dbReference type="GO" id="GO:0009044">
    <property type="term" value="F:xylan 1,4-beta-xylosidase activity"/>
    <property type="evidence" value="ECO:0007669"/>
    <property type="project" value="InterPro"/>
</dbReference>
<dbReference type="SUPFAM" id="SSF51445">
    <property type="entry name" value="(Trans)glycosidases"/>
    <property type="match status" value="1"/>
</dbReference>
<dbReference type="CTD" id="20239046"/>
<dbReference type="OMA" id="MTDWNAQ"/>
<dbReference type="GO" id="GO:0031222">
    <property type="term" value="P:arabinan catabolic process"/>
    <property type="evidence" value="ECO:0007669"/>
    <property type="project" value="TreeGrafter"/>
</dbReference>
<dbReference type="OrthoDB" id="47059at2759"/>
<keyword evidence="2" id="KW-0378">Hydrolase</keyword>
<dbReference type="InterPro" id="IPR044993">
    <property type="entry name" value="BXL"/>
</dbReference>
<dbReference type="PANTHER" id="PTHR42721:SF42">
    <property type="entry name" value="FIBRONECTIN TYPE III-LIKE DOMAIN-CONTAINING PROTEIN"/>
    <property type="match status" value="1"/>
</dbReference>
<dbReference type="InterPro" id="IPR013783">
    <property type="entry name" value="Ig-like_fold"/>
</dbReference>
<dbReference type="SMART" id="SM01217">
    <property type="entry name" value="Fn3_like"/>
    <property type="match status" value="1"/>
</dbReference>
<evidence type="ECO:0000256" key="3">
    <source>
        <dbReference type="ARBA" id="ARBA00023295"/>
    </source>
</evidence>
<protein>
    <recommendedName>
        <fullName evidence="5">Fibronectin type III-like domain-containing protein</fullName>
    </recommendedName>
</protein>
<dbReference type="Gene3D" id="2.60.40.10">
    <property type="entry name" value="Immunoglobulins"/>
    <property type="match status" value="1"/>
</dbReference>
<dbReference type="Gene3D" id="3.20.20.300">
    <property type="entry name" value="Glycoside hydrolase, family 3, N-terminal domain"/>
    <property type="match status" value="1"/>
</dbReference>
<gene>
    <name evidence="6" type="ORF">LOTGIDRAFT_162552</name>
</gene>
<dbReference type="AlphaFoldDB" id="V4A7B2"/>
<dbReference type="KEGG" id="lgi:LOTGIDRAFT_162552"/>
<keyword evidence="3" id="KW-0326">Glycosidase</keyword>
<dbReference type="GO" id="GO:0045493">
    <property type="term" value="P:xylan catabolic process"/>
    <property type="evidence" value="ECO:0007669"/>
    <property type="project" value="InterPro"/>
</dbReference>
<dbReference type="InterPro" id="IPR036962">
    <property type="entry name" value="Glyco_hydro_3_N_sf"/>
</dbReference>
<dbReference type="Pfam" id="PF00933">
    <property type="entry name" value="Glyco_hydro_3"/>
    <property type="match status" value="1"/>
</dbReference>
<dbReference type="InterPro" id="IPR002772">
    <property type="entry name" value="Glyco_hydro_3_C"/>
</dbReference>
<dbReference type="InterPro" id="IPR001764">
    <property type="entry name" value="Glyco_hydro_3_N"/>
</dbReference>
<accession>V4A7B2</accession>
<dbReference type="SUPFAM" id="SSF52279">
    <property type="entry name" value="Beta-D-glucan exohydrolase, C-terminal domain"/>
    <property type="match status" value="1"/>
</dbReference>
<evidence type="ECO:0000256" key="2">
    <source>
        <dbReference type="ARBA" id="ARBA00022801"/>
    </source>
</evidence>
<evidence type="ECO:0000256" key="4">
    <source>
        <dbReference type="SAM" id="SignalP"/>
    </source>
</evidence>
<evidence type="ECO:0000313" key="7">
    <source>
        <dbReference type="Proteomes" id="UP000030746"/>
    </source>
</evidence>
<feature type="chain" id="PRO_5004718410" description="Fibronectin type III-like domain-containing protein" evidence="4">
    <location>
        <begin position="25"/>
        <end position="741"/>
    </location>
</feature>
<sequence>MGFVRLVIVTCSLWLSTTPFIVIANEDFPFRNVSLSFEERVDDLVSRLSLEEMMQQMSHELPKLGQGVPAIPRLGIKNYTWITECLRGDVQAGNATSFPQALGLAASFDSDILFRVARATGIEVRAKNNDYVKRGMYGIHQGLSCFSPVINIMRDPRWGRNQETYGEDPHLTGTLAQSFVRGLQGDDSRFLLVNSGCKHADVYAGPENIPVSRFGFDAIVSTRDWRMTFLPAFKKCVESGTYNIMCSYYSINGRPSCINEKLLTDILRDEWKFKGYVVSDAGAVEHVIYHHHYFNNSLDAVVAAVNAGVNLAVASFKYDYTPVYYSIVDAVNKGRLSIDRIRELMKPMWYTRMKLGEFDPPDSNPYKQLNLSVIESDEHRELALEAAVKSFVLLKNKNNFLPFLSYNNVSIIGPFMDNKADLFGDYPPNTDPKFVTTPFDRLSRLAGNLTFTPGCVDGAPCLKYDKAAVTKAVKYANLVFVCLGLGSQLEGELKDRSTIILPGYQLQLLQDAVSRSPPGTPVMLILFNAGPVDISWAENSDRVVAILAAFYPAQATGEALFQAVTLEDPKNNPAGRLPFTWPVSESQIPPITNYSMVGRTYRYATEQPLYPFGYGLSYTTFNYSNFNINTKIQIGGNFSGSVNIQNTGKYSGDEVVQVYISWPKLPFPAPKLQLVWFDRIYINKNEIKTVKFDISGENLAVWFDDGWKIPTGKYLIYVGGQQPNTTKTVPSNVLQSYFLLV</sequence>
<keyword evidence="1 4" id="KW-0732">Signal</keyword>
<dbReference type="Pfam" id="PF01915">
    <property type="entry name" value="Glyco_hydro_3_C"/>
    <property type="match status" value="1"/>
</dbReference>
<dbReference type="Proteomes" id="UP000030746">
    <property type="component" value="Unassembled WGS sequence"/>
</dbReference>
<name>V4A7B2_LOTGI</name>
<dbReference type="PRINTS" id="PR00133">
    <property type="entry name" value="GLHYDRLASE3"/>
</dbReference>
<dbReference type="InterPro" id="IPR036881">
    <property type="entry name" value="Glyco_hydro_3_C_sf"/>
</dbReference>
<organism evidence="6 7">
    <name type="scientific">Lottia gigantea</name>
    <name type="common">Giant owl limpet</name>
    <dbReference type="NCBI Taxonomy" id="225164"/>
    <lineage>
        <taxon>Eukaryota</taxon>
        <taxon>Metazoa</taxon>
        <taxon>Spiralia</taxon>
        <taxon>Lophotrochozoa</taxon>
        <taxon>Mollusca</taxon>
        <taxon>Gastropoda</taxon>
        <taxon>Patellogastropoda</taxon>
        <taxon>Lottioidea</taxon>
        <taxon>Lottiidae</taxon>
        <taxon>Lottia</taxon>
    </lineage>
</organism>
<feature type="signal peptide" evidence="4">
    <location>
        <begin position="1"/>
        <end position="24"/>
    </location>
</feature>
<dbReference type="GO" id="GO:0046556">
    <property type="term" value="F:alpha-L-arabinofuranosidase activity"/>
    <property type="evidence" value="ECO:0007669"/>
    <property type="project" value="TreeGrafter"/>
</dbReference>
<dbReference type="Gene3D" id="3.40.50.1700">
    <property type="entry name" value="Glycoside hydrolase family 3 C-terminal domain"/>
    <property type="match status" value="1"/>
</dbReference>
<dbReference type="EMBL" id="KB202050">
    <property type="protein sequence ID" value="ESO92632.1"/>
    <property type="molecule type" value="Genomic_DNA"/>
</dbReference>
<dbReference type="RefSeq" id="XP_009056773.1">
    <property type="nucleotide sequence ID" value="XM_009058525.1"/>
</dbReference>